<keyword evidence="6 8" id="KW-1133">Transmembrane helix</keyword>
<dbReference type="EMBL" id="JACHHD010000022">
    <property type="protein sequence ID" value="MBB5185686.1"/>
    <property type="molecule type" value="Genomic_DNA"/>
</dbReference>
<evidence type="ECO:0000256" key="6">
    <source>
        <dbReference type="ARBA" id="ARBA00022989"/>
    </source>
</evidence>
<feature type="transmembrane region" description="Helical" evidence="8">
    <location>
        <begin position="125"/>
        <end position="148"/>
    </location>
</feature>
<gene>
    <name evidence="9" type="ORF">HNQ43_001764</name>
</gene>
<comment type="similarity">
    <text evidence="2">Belongs to the AzlC family.</text>
</comment>
<feature type="transmembrane region" description="Helical" evidence="8">
    <location>
        <begin position="207"/>
        <end position="227"/>
    </location>
</feature>
<organism evidence="9 10">
    <name type="scientific">Faecalicoccus acidiformans</name>
    <dbReference type="NCBI Taxonomy" id="915173"/>
    <lineage>
        <taxon>Bacteria</taxon>
        <taxon>Bacillati</taxon>
        <taxon>Bacillota</taxon>
        <taxon>Erysipelotrichia</taxon>
        <taxon>Erysipelotrichales</taxon>
        <taxon>Erysipelotrichaceae</taxon>
        <taxon>Faecalicoccus</taxon>
    </lineage>
</organism>
<dbReference type="AlphaFoldDB" id="A0A7W8D240"/>
<evidence type="ECO:0000256" key="7">
    <source>
        <dbReference type="ARBA" id="ARBA00023136"/>
    </source>
</evidence>
<dbReference type="InterPro" id="IPR011606">
    <property type="entry name" value="Brnchd-chn_aa_trnsp_permease"/>
</dbReference>
<dbReference type="RefSeq" id="WP_183376874.1">
    <property type="nucleotide sequence ID" value="NZ_JACHHD010000022.1"/>
</dbReference>
<dbReference type="Pfam" id="PF03591">
    <property type="entry name" value="AzlC"/>
    <property type="match status" value="1"/>
</dbReference>
<comment type="caution">
    <text evidence="9">The sequence shown here is derived from an EMBL/GenBank/DDBJ whole genome shotgun (WGS) entry which is preliminary data.</text>
</comment>
<name>A0A7W8D240_9FIRM</name>
<accession>A0A7W8D240</accession>
<dbReference type="GO" id="GO:1903785">
    <property type="term" value="P:L-valine transmembrane transport"/>
    <property type="evidence" value="ECO:0007669"/>
    <property type="project" value="TreeGrafter"/>
</dbReference>
<comment type="subcellular location">
    <subcellularLocation>
        <location evidence="1">Cell membrane</location>
        <topology evidence="1">Multi-pass membrane protein</topology>
    </subcellularLocation>
</comment>
<feature type="transmembrane region" description="Helical" evidence="8">
    <location>
        <begin position="160"/>
        <end position="177"/>
    </location>
</feature>
<feature type="transmembrane region" description="Helical" evidence="8">
    <location>
        <begin position="55"/>
        <end position="77"/>
    </location>
</feature>
<dbReference type="PANTHER" id="PTHR34979:SF1">
    <property type="entry name" value="INNER MEMBRANE PROTEIN YGAZ"/>
    <property type="match status" value="1"/>
</dbReference>
<protein>
    <submittedName>
        <fullName evidence="9">Putative branched-subunit amino acid permease</fullName>
    </submittedName>
</protein>
<keyword evidence="3" id="KW-0813">Transport</keyword>
<sequence length="233" mass="24826">MIQNNFRQGLQDGVPIALGYCSVSFAFGIMCVNQGIPVWIAALISLTNLTSAGQFAGLGIMAAGGSLLEMALSQFIINLRYFLMSLTMTQKVDPEMNTPERAIVAYGITDEIFALSSSKYNGVGFAYMMGLIALPVLGWTLGTILGGAASSILPMAIRDALGIMIYGMFCAIIIPPARKERSILVVVLIAAITSCIFQLLPIEIGSGFVIILCTLLAAGLGAFLFPIKQEETR</sequence>
<evidence type="ECO:0000256" key="2">
    <source>
        <dbReference type="ARBA" id="ARBA00010735"/>
    </source>
</evidence>
<evidence type="ECO:0000313" key="10">
    <source>
        <dbReference type="Proteomes" id="UP000521313"/>
    </source>
</evidence>
<evidence type="ECO:0000313" key="9">
    <source>
        <dbReference type="EMBL" id="MBB5185686.1"/>
    </source>
</evidence>
<keyword evidence="7 8" id="KW-0472">Membrane</keyword>
<evidence type="ECO:0000256" key="5">
    <source>
        <dbReference type="ARBA" id="ARBA00022692"/>
    </source>
</evidence>
<feature type="transmembrane region" description="Helical" evidence="8">
    <location>
        <begin position="183"/>
        <end position="200"/>
    </location>
</feature>
<dbReference type="GO" id="GO:0005886">
    <property type="term" value="C:plasma membrane"/>
    <property type="evidence" value="ECO:0007669"/>
    <property type="project" value="UniProtKB-SubCell"/>
</dbReference>
<keyword evidence="4" id="KW-1003">Cell membrane</keyword>
<proteinExistence type="inferred from homology"/>
<evidence type="ECO:0000256" key="1">
    <source>
        <dbReference type="ARBA" id="ARBA00004651"/>
    </source>
</evidence>
<evidence type="ECO:0000256" key="4">
    <source>
        <dbReference type="ARBA" id="ARBA00022475"/>
    </source>
</evidence>
<feature type="transmembrane region" description="Helical" evidence="8">
    <location>
        <begin position="17"/>
        <end position="43"/>
    </location>
</feature>
<evidence type="ECO:0000256" key="8">
    <source>
        <dbReference type="SAM" id="Phobius"/>
    </source>
</evidence>
<reference evidence="9 10" key="1">
    <citation type="submission" date="2020-08" db="EMBL/GenBank/DDBJ databases">
        <title>Genomic Encyclopedia of Type Strains, Phase IV (KMG-IV): sequencing the most valuable type-strain genomes for metagenomic binning, comparative biology and taxonomic classification.</title>
        <authorList>
            <person name="Goeker M."/>
        </authorList>
    </citation>
    <scope>NUCLEOTIDE SEQUENCE [LARGE SCALE GENOMIC DNA]</scope>
    <source>
        <strain evidence="9 10">DSM 26963</strain>
    </source>
</reference>
<keyword evidence="5 8" id="KW-0812">Transmembrane</keyword>
<dbReference type="Proteomes" id="UP000521313">
    <property type="component" value="Unassembled WGS sequence"/>
</dbReference>
<dbReference type="PANTHER" id="PTHR34979">
    <property type="entry name" value="INNER MEMBRANE PROTEIN YGAZ"/>
    <property type="match status" value="1"/>
</dbReference>
<evidence type="ECO:0000256" key="3">
    <source>
        <dbReference type="ARBA" id="ARBA00022448"/>
    </source>
</evidence>